<name>A0A0G1V4L6_9BACT</name>
<dbReference type="Proteomes" id="UP000034364">
    <property type="component" value="Unassembled WGS sequence"/>
</dbReference>
<proteinExistence type="predicted"/>
<protein>
    <submittedName>
        <fullName evidence="1">Uncharacterized protein</fullName>
    </submittedName>
</protein>
<dbReference type="EMBL" id="LCNV01000003">
    <property type="protein sequence ID" value="KKU64900.1"/>
    <property type="molecule type" value="Genomic_DNA"/>
</dbReference>
<accession>A0A0G1V4L6</accession>
<evidence type="ECO:0000313" key="2">
    <source>
        <dbReference type="Proteomes" id="UP000034364"/>
    </source>
</evidence>
<comment type="caution">
    <text evidence="1">The sequence shown here is derived from an EMBL/GenBank/DDBJ whole genome shotgun (WGS) entry which is preliminary data.</text>
</comment>
<gene>
    <name evidence="1" type="ORF">UX87_C0003G0041</name>
</gene>
<dbReference type="AlphaFoldDB" id="A0A0G1V4L6"/>
<reference evidence="1 2" key="1">
    <citation type="journal article" date="2015" name="Nature">
        <title>rRNA introns, odd ribosomes, and small enigmatic genomes across a large radiation of phyla.</title>
        <authorList>
            <person name="Brown C.T."/>
            <person name="Hug L.A."/>
            <person name="Thomas B.C."/>
            <person name="Sharon I."/>
            <person name="Castelle C.J."/>
            <person name="Singh A."/>
            <person name="Wilkins M.J."/>
            <person name="Williams K.H."/>
            <person name="Banfield J.F."/>
        </authorList>
    </citation>
    <scope>NUCLEOTIDE SEQUENCE [LARGE SCALE GENOMIC DNA]</scope>
</reference>
<evidence type="ECO:0000313" key="1">
    <source>
        <dbReference type="EMBL" id="KKU64900.1"/>
    </source>
</evidence>
<sequence>MLKNKTIEAGFSLVRFYTSGILGKYLVRGIVPWNSIEKKCLESNPESLCSLASFDSAPNAIQSFITFFGITLAMDNLLSDRISEKTILNTAGLAAIGLITATEYLQATFRNGPVNTSDIVTETLGIIPAYLIMKFYSQYK</sequence>
<organism evidence="1 2">
    <name type="scientific">Candidatus Amesbacteria bacterium GW2011_GWA1_47_16</name>
    <dbReference type="NCBI Taxonomy" id="1618353"/>
    <lineage>
        <taxon>Bacteria</taxon>
        <taxon>Candidatus Amesiibacteriota</taxon>
    </lineage>
</organism>